<dbReference type="InterPro" id="IPR012349">
    <property type="entry name" value="Split_barrel_FMN-bd"/>
</dbReference>
<dbReference type="Gene3D" id="2.30.110.10">
    <property type="entry name" value="Electron Transport, Fmn-binding Protein, Chain A"/>
    <property type="match status" value="1"/>
</dbReference>
<keyword evidence="2" id="KW-1185">Reference proteome</keyword>
<dbReference type="Proteomes" id="UP000009223">
    <property type="component" value="Chromosome"/>
</dbReference>
<sequence length="159" mass="18254">MRRSDREITDVEEKLKILRKNKVFRLGMAEQNQPYIVPLNFGFEFDGGLLTLYFHGAREGKKADILARNSQVCFEMDGEHSLVTGEEAAAYSFAYESIIGFGTAELLTKDEEKIRGLDALMKHQTGEDREWHYTESQLKAVAVYRIRVSSFSGKRRPQK</sequence>
<dbReference type="PANTHER" id="PTHR34071:SF2">
    <property type="entry name" value="FLAVIN-NUCLEOTIDE-BINDING PROTEIN"/>
    <property type="match status" value="1"/>
</dbReference>
<gene>
    <name evidence="1" type="ordered locus">TREPR_1198</name>
</gene>
<dbReference type="KEGG" id="tpi:TREPR_1198"/>
<dbReference type="Pfam" id="PF12900">
    <property type="entry name" value="Pyridox_ox_2"/>
    <property type="match status" value="1"/>
</dbReference>
<dbReference type="STRING" id="545694.TREPR_1198"/>
<dbReference type="AlphaFoldDB" id="F5YGT1"/>
<dbReference type="PANTHER" id="PTHR34071">
    <property type="entry name" value="5-NITROIMIDAZOLE ANTIBIOTICS RESISTANCE PROTEIN, NIMA-FAMILY-RELATED PROTEIN-RELATED"/>
    <property type="match status" value="1"/>
</dbReference>
<dbReference type="eggNOG" id="COG3467">
    <property type="taxonomic scope" value="Bacteria"/>
</dbReference>
<reference evidence="1 2" key="2">
    <citation type="journal article" date="2011" name="ISME J.">
        <title>RNA-seq reveals cooperative metabolic interactions between two termite-gut spirochete species in co-culture.</title>
        <authorList>
            <person name="Rosenthal A.Z."/>
            <person name="Matson E.G."/>
            <person name="Eldar A."/>
            <person name="Leadbetter J.R."/>
        </authorList>
    </citation>
    <scope>NUCLEOTIDE SEQUENCE [LARGE SCALE GENOMIC DNA]</scope>
    <source>
        <strain evidence="2">ATCC BAA-887 / DSM 12427 / ZAS-2</strain>
    </source>
</reference>
<dbReference type="SUPFAM" id="SSF50475">
    <property type="entry name" value="FMN-binding split barrel"/>
    <property type="match status" value="1"/>
</dbReference>
<evidence type="ECO:0000313" key="2">
    <source>
        <dbReference type="Proteomes" id="UP000009223"/>
    </source>
</evidence>
<dbReference type="HOGENOM" id="CLU_067890_1_0_12"/>
<dbReference type="RefSeq" id="WP_015708876.1">
    <property type="nucleotide sequence ID" value="NC_015578.1"/>
</dbReference>
<dbReference type="InterPro" id="IPR024747">
    <property type="entry name" value="Pyridox_Oxase-rel"/>
</dbReference>
<accession>F5YGT1</accession>
<dbReference type="OrthoDB" id="9794935at2"/>
<proteinExistence type="predicted"/>
<reference evidence="2" key="1">
    <citation type="submission" date="2009-12" db="EMBL/GenBank/DDBJ databases">
        <title>Complete sequence of Treponema primitia strain ZAS-2.</title>
        <authorList>
            <person name="Tetu S.G."/>
            <person name="Matson E."/>
            <person name="Ren Q."/>
            <person name="Seshadri R."/>
            <person name="Elbourne L."/>
            <person name="Hassan K.A."/>
            <person name="Durkin A."/>
            <person name="Radune D."/>
            <person name="Mohamoud Y."/>
            <person name="Shay R."/>
            <person name="Jin S."/>
            <person name="Zhang X."/>
            <person name="Lucey K."/>
            <person name="Ballor N.R."/>
            <person name="Ottesen E."/>
            <person name="Rosenthal R."/>
            <person name="Allen A."/>
            <person name="Leadbetter J.R."/>
            <person name="Paulsen I.T."/>
        </authorList>
    </citation>
    <scope>NUCLEOTIDE SEQUENCE [LARGE SCALE GENOMIC DNA]</scope>
    <source>
        <strain evidence="2">ATCC BAA-887 / DSM 12427 / ZAS-2</strain>
    </source>
</reference>
<organism evidence="1 2">
    <name type="scientific">Treponema primitia (strain ATCC BAA-887 / DSM 12427 / ZAS-2)</name>
    <dbReference type="NCBI Taxonomy" id="545694"/>
    <lineage>
        <taxon>Bacteria</taxon>
        <taxon>Pseudomonadati</taxon>
        <taxon>Spirochaetota</taxon>
        <taxon>Spirochaetia</taxon>
        <taxon>Spirochaetales</taxon>
        <taxon>Treponemataceae</taxon>
        <taxon>Treponema</taxon>
    </lineage>
</organism>
<evidence type="ECO:0000313" key="1">
    <source>
        <dbReference type="EMBL" id="AEF84599.1"/>
    </source>
</evidence>
<protein>
    <submittedName>
        <fullName evidence="1">5-nitroimidazole antibiotic resistance protein</fullName>
    </submittedName>
</protein>
<dbReference type="EMBL" id="CP001843">
    <property type="protein sequence ID" value="AEF84599.1"/>
    <property type="molecule type" value="Genomic_DNA"/>
</dbReference>
<name>F5YGT1_TREPZ</name>